<feature type="transmembrane region" description="Helical" evidence="1">
    <location>
        <begin position="29"/>
        <end position="59"/>
    </location>
</feature>
<evidence type="ECO:0000313" key="2">
    <source>
        <dbReference type="EMBL" id="KKO76035.1"/>
    </source>
</evidence>
<protein>
    <submittedName>
        <fullName evidence="2">Uncharacterized protein</fullName>
    </submittedName>
</protein>
<dbReference type="RefSeq" id="XP_024331777.1">
    <property type="nucleotide sequence ID" value="XM_024476432.1"/>
</dbReference>
<evidence type="ECO:0000256" key="1">
    <source>
        <dbReference type="SAM" id="Phobius"/>
    </source>
</evidence>
<keyword evidence="1" id="KW-1133">Transmembrane helix</keyword>
<proteinExistence type="predicted"/>
<name>A0A0F9WHC7_9MICR</name>
<dbReference type="GeneID" id="36321385"/>
<organism evidence="2 3">
    <name type="scientific">Vairimorpha ceranae</name>
    <dbReference type="NCBI Taxonomy" id="40302"/>
    <lineage>
        <taxon>Eukaryota</taxon>
        <taxon>Fungi</taxon>
        <taxon>Fungi incertae sedis</taxon>
        <taxon>Microsporidia</taxon>
        <taxon>Nosematidae</taxon>
        <taxon>Vairimorpha</taxon>
    </lineage>
</organism>
<evidence type="ECO:0000313" key="3">
    <source>
        <dbReference type="Proteomes" id="UP000034350"/>
    </source>
</evidence>
<dbReference type="EMBL" id="JPQZ01000008">
    <property type="protein sequence ID" value="KKO76035.1"/>
    <property type="molecule type" value="Genomic_DNA"/>
</dbReference>
<sequence length="112" mass="13834">MLACKRATGVFFLQWSFWWPRSISSFADFYFLTINFLFLFYLQIWIFYIIFYVILIPMLKYNRIIFKEKKFSTLCIYNTFSAEFKLDNKKKCLKKEQKNFVLLKKRENLNLN</sequence>
<keyword evidence="3" id="KW-1185">Reference proteome</keyword>
<dbReference type="VEuPathDB" id="MicrosporidiaDB:AAJ76_8000110534"/>
<keyword evidence="1" id="KW-0472">Membrane</keyword>
<reference evidence="2 3" key="1">
    <citation type="journal article" date="2015" name="Environ. Microbiol.">
        <title>Genome analyses suggest the presence of polyploidy and recent human-driven expansions in eight global populations of the honeybee pathogen Nosema ceranae.</title>
        <authorList>
            <person name="Pelin A."/>
            <person name="Selman M."/>
            <person name="Aris-Brosou S."/>
            <person name="Farinelli L."/>
            <person name="Corradi N."/>
        </authorList>
    </citation>
    <scope>NUCLEOTIDE SEQUENCE [LARGE SCALE GENOMIC DNA]</scope>
    <source>
        <strain evidence="2 3">PA08 1199</strain>
    </source>
</reference>
<dbReference type="AlphaFoldDB" id="A0A0F9WHC7"/>
<dbReference type="Proteomes" id="UP000034350">
    <property type="component" value="Unassembled WGS sequence"/>
</dbReference>
<comment type="caution">
    <text evidence="2">The sequence shown here is derived from an EMBL/GenBank/DDBJ whole genome shotgun (WGS) entry which is preliminary data.</text>
</comment>
<accession>A0A0F9WHC7</accession>
<keyword evidence="1" id="KW-0812">Transmembrane</keyword>
<gene>
    <name evidence="2" type="ORF">AAJ76_8000110534</name>
</gene>